<feature type="non-terminal residue" evidence="1">
    <location>
        <position position="159"/>
    </location>
</feature>
<accession>A0A3B0ZIR7</accession>
<organism evidence="1">
    <name type="scientific">hydrothermal vent metagenome</name>
    <dbReference type="NCBI Taxonomy" id="652676"/>
    <lineage>
        <taxon>unclassified sequences</taxon>
        <taxon>metagenomes</taxon>
        <taxon>ecological metagenomes</taxon>
    </lineage>
</organism>
<name>A0A3B0ZIR7_9ZZZZ</name>
<proteinExistence type="predicted"/>
<dbReference type="EMBL" id="UOFO01000142">
    <property type="protein sequence ID" value="VAW88143.1"/>
    <property type="molecule type" value="Genomic_DNA"/>
</dbReference>
<evidence type="ECO:0000313" key="1">
    <source>
        <dbReference type="EMBL" id="VAW88143.1"/>
    </source>
</evidence>
<dbReference type="AlphaFoldDB" id="A0A3B0ZIR7"/>
<sequence>MGESSIQSRTFHPIGSIFELGYVWRELLYLYGFQRKAGIAESIEEIKVNDLGANELIERESRILKIRSIYMQALNRTLLLFPPATQEVQLDEKWSFVEKKEKNCDRTNPADNDKGDQWDHTAIDAETRLIISAVPGRRTLDSCVTLVQAVKDKTGDRTD</sequence>
<gene>
    <name evidence="1" type="ORF">MNBD_GAMMA16-934</name>
</gene>
<reference evidence="1" key="1">
    <citation type="submission" date="2018-06" db="EMBL/GenBank/DDBJ databases">
        <authorList>
            <person name="Zhirakovskaya E."/>
        </authorList>
    </citation>
    <scope>NUCLEOTIDE SEQUENCE</scope>
</reference>
<protein>
    <submittedName>
        <fullName evidence="1">Uncharacterized protein</fullName>
    </submittedName>
</protein>